<keyword evidence="3 6" id="KW-0812">Transmembrane</keyword>
<dbReference type="STRING" id="981085.W9SGT4"/>
<proteinExistence type="inferred from homology"/>
<evidence type="ECO:0000259" key="7">
    <source>
        <dbReference type="Pfam" id="PF00892"/>
    </source>
</evidence>
<evidence type="ECO:0000256" key="6">
    <source>
        <dbReference type="RuleBase" id="RU363077"/>
    </source>
</evidence>
<dbReference type="GO" id="GO:0016020">
    <property type="term" value="C:membrane"/>
    <property type="evidence" value="ECO:0007669"/>
    <property type="project" value="UniProtKB-SubCell"/>
</dbReference>
<dbReference type="GO" id="GO:0022857">
    <property type="term" value="F:transmembrane transporter activity"/>
    <property type="evidence" value="ECO:0007669"/>
    <property type="project" value="InterPro"/>
</dbReference>
<evidence type="ECO:0000313" key="9">
    <source>
        <dbReference type="Proteomes" id="UP000030645"/>
    </source>
</evidence>
<dbReference type="Proteomes" id="UP000030645">
    <property type="component" value="Unassembled WGS sequence"/>
</dbReference>
<evidence type="ECO:0000256" key="3">
    <source>
        <dbReference type="ARBA" id="ARBA00022692"/>
    </source>
</evidence>
<feature type="domain" description="EamA" evidence="7">
    <location>
        <begin position="48"/>
        <end position="173"/>
    </location>
</feature>
<evidence type="ECO:0000313" key="8">
    <source>
        <dbReference type="EMBL" id="EXC31606.1"/>
    </source>
</evidence>
<feature type="transmembrane region" description="Helical" evidence="6">
    <location>
        <begin position="112"/>
        <end position="137"/>
    </location>
</feature>
<dbReference type="InterPro" id="IPR030184">
    <property type="entry name" value="WAT1-related"/>
</dbReference>
<gene>
    <name evidence="8" type="ORF">L484_008402</name>
</gene>
<dbReference type="PANTHER" id="PTHR31218">
    <property type="entry name" value="WAT1-RELATED PROTEIN"/>
    <property type="match status" value="1"/>
</dbReference>
<evidence type="ECO:0000256" key="5">
    <source>
        <dbReference type="ARBA" id="ARBA00023136"/>
    </source>
</evidence>
<keyword evidence="9" id="KW-1185">Reference proteome</keyword>
<dbReference type="AlphaFoldDB" id="W9SGT4"/>
<accession>W9SGT4</accession>
<comment type="caution">
    <text evidence="6">Lacks conserved residue(s) required for the propagation of feature annotation.</text>
</comment>
<evidence type="ECO:0000256" key="1">
    <source>
        <dbReference type="ARBA" id="ARBA00004141"/>
    </source>
</evidence>
<keyword evidence="5 6" id="KW-0472">Membrane</keyword>
<dbReference type="KEGG" id="mnt:21391771"/>
<dbReference type="InterPro" id="IPR000620">
    <property type="entry name" value="EamA_dom"/>
</dbReference>
<dbReference type="eggNOG" id="ENOG502RNNC">
    <property type="taxonomic scope" value="Eukaryota"/>
</dbReference>
<name>W9SGT4_9ROSA</name>
<comment type="subcellular location">
    <subcellularLocation>
        <location evidence="1 6">Membrane</location>
        <topology evidence="1 6">Multi-pass membrane protein</topology>
    </subcellularLocation>
</comment>
<feature type="transmembrane region" description="Helical" evidence="6">
    <location>
        <begin position="149"/>
        <end position="172"/>
    </location>
</feature>
<protein>
    <recommendedName>
        <fullName evidence="6">WAT1-related protein</fullName>
    </recommendedName>
</protein>
<sequence length="184" mass="20020">MLSISGALMAVLYKGPTIISSASSSPSPRSPPSLQYPLETTQTNGITGGLLLVLQSLFSSIWYILQTQVIEMYPDEQIVSSIYFLCKTIIALPICFIAEAKWSHWTVKPDKALVTIVVSGVFGPSYDALLSTWVVHLKGPPYASIFKPFSIAIAAAFSVIFLGDSLFLGRYITVPLLLQVDSED</sequence>
<comment type="similarity">
    <text evidence="2 6">Belongs to the drug/metabolite transporter (DMT) superfamily. Plant drug/metabolite exporter (P-DME) (TC 2.A.7.4) family.</text>
</comment>
<dbReference type="Pfam" id="PF00892">
    <property type="entry name" value="EamA"/>
    <property type="match status" value="1"/>
</dbReference>
<reference evidence="9" key="1">
    <citation type="submission" date="2013-01" db="EMBL/GenBank/DDBJ databases">
        <title>Draft Genome Sequence of a Mulberry Tree, Morus notabilis C.K. Schneid.</title>
        <authorList>
            <person name="He N."/>
            <person name="Zhao S."/>
        </authorList>
    </citation>
    <scope>NUCLEOTIDE SEQUENCE</scope>
</reference>
<dbReference type="OrthoDB" id="1727045at2759"/>
<organism evidence="8 9">
    <name type="scientific">Morus notabilis</name>
    <dbReference type="NCBI Taxonomy" id="981085"/>
    <lineage>
        <taxon>Eukaryota</taxon>
        <taxon>Viridiplantae</taxon>
        <taxon>Streptophyta</taxon>
        <taxon>Embryophyta</taxon>
        <taxon>Tracheophyta</taxon>
        <taxon>Spermatophyta</taxon>
        <taxon>Magnoliopsida</taxon>
        <taxon>eudicotyledons</taxon>
        <taxon>Gunneridae</taxon>
        <taxon>Pentapetalae</taxon>
        <taxon>rosids</taxon>
        <taxon>fabids</taxon>
        <taxon>Rosales</taxon>
        <taxon>Moraceae</taxon>
        <taxon>Moreae</taxon>
        <taxon>Morus</taxon>
    </lineage>
</organism>
<evidence type="ECO:0000256" key="2">
    <source>
        <dbReference type="ARBA" id="ARBA00007635"/>
    </source>
</evidence>
<keyword evidence="4 6" id="KW-1133">Transmembrane helix</keyword>
<evidence type="ECO:0000256" key="4">
    <source>
        <dbReference type="ARBA" id="ARBA00022989"/>
    </source>
</evidence>
<feature type="transmembrane region" description="Helical" evidence="6">
    <location>
        <begin position="45"/>
        <end position="65"/>
    </location>
</feature>
<feature type="transmembrane region" description="Helical" evidence="6">
    <location>
        <begin position="77"/>
        <end position="100"/>
    </location>
</feature>
<dbReference type="EMBL" id="KE346265">
    <property type="protein sequence ID" value="EXC31606.1"/>
    <property type="molecule type" value="Genomic_DNA"/>
</dbReference>